<feature type="domain" description="HTH OST-type" evidence="7">
    <location>
        <begin position="121"/>
        <end position="194"/>
    </location>
</feature>
<evidence type="ECO:0000256" key="1">
    <source>
        <dbReference type="ARBA" id="ARBA00004496"/>
    </source>
</evidence>
<dbReference type="PANTHER" id="PTHR23211">
    <property type="entry name" value="TRANS-GOLGI NETWORK INTEGRAL MEMBRANE PROTEIN TGN38"/>
    <property type="match status" value="1"/>
</dbReference>
<evidence type="ECO:0000313" key="8">
    <source>
        <dbReference type="Proteomes" id="UP000001554"/>
    </source>
</evidence>
<dbReference type="SUPFAM" id="SSF63748">
    <property type="entry name" value="Tudor/PWWP/MBT"/>
    <property type="match status" value="1"/>
</dbReference>
<feature type="region of interest" description="Disordered" evidence="5">
    <location>
        <begin position="1257"/>
        <end position="1346"/>
    </location>
</feature>
<reference evidence="8" key="1">
    <citation type="journal article" date="2020" name="Nat. Ecol. Evol.">
        <title>Deeply conserved synteny resolves early events in vertebrate evolution.</title>
        <authorList>
            <person name="Simakov O."/>
            <person name="Marletaz F."/>
            <person name="Yue J.X."/>
            <person name="O'Connell B."/>
            <person name="Jenkins J."/>
            <person name="Brandt A."/>
            <person name="Calef R."/>
            <person name="Tung C.H."/>
            <person name="Huang T.K."/>
            <person name="Schmutz J."/>
            <person name="Satoh N."/>
            <person name="Yu J.K."/>
            <person name="Putnam N.H."/>
            <person name="Green R.E."/>
            <person name="Rokhsar D.S."/>
        </authorList>
    </citation>
    <scope>NUCLEOTIDE SEQUENCE [LARGE SCALE GENOMIC DNA]</scope>
    <source>
        <strain evidence="8">S238N-H82</strain>
    </source>
</reference>
<dbReference type="PROSITE" id="PS50304">
    <property type="entry name" value="TUDOR"/>
    <property type="match status" value="1"/>
</dbReference>
<feature type="compositionally biased region" description="Pro residues" evidence="5">
    <location>
        <begin position="1201"/>
        <end position="1220"/>
    </location>
</feature>
<keyword evidence="4" id="KW-0744">Spermatogenesis</keyword>
<evidence type="ECO:0000259" key="6">
    <source>
        <dbReference type="PROSITE" id="PS50304"/>
    </source>
</evidence>
<keyword evidence="2" id="KW-0963">Cytoplasm</keyword>
<name>A0A9J7MYL6_BRAFL</name>
<feature type="compositionally biased region" description="Basic and acidic residues" evidence="5">
    <location>
        <begin position="1118"/>
        <end position="1131"/>
    </location>
</feature>
<evidence type="ECO:0000259" key="7">
    <source>
        <dbReference type="PROSITE" id="PS51644"/>
    </source>
</evidence>
<feature type="compositionally biased region" description="Basic and acidic residues" evidence="5">
    <location>
        <begin position="229"/>
        <end position="241"/>
    </location>
</feature>
<dbReference type="InterPro" id="IPR035437">
    <property type="entry name" value="SNase_OB-fold_sf"/>
</dbReference>
<feature type="region of interest" description="Disordered" evidence="5">
    <location>
        <begin position="1072"/>
        <end position="1233"/>
    </location>
</feature>
<feature type="domain" description="Tudor" evidence="6">
    <location>
        <begin position="531"/>
        <end position="590"/>
    </location>
</feature>
<dbReference type="InterPro" id="IPR002999">
    <property type="entry name" value="Tudor"/>
</dbReference>
<feature type="region of interest" description="Disordered" evidence="5">
    <location>
        <begin position="786"/>
        <end position="805"/>
    </location>
</feature>
<dbReference type="Pfam" id="PF12872">
    <property type="entry name" value="OST-HTH"/>
    <property type="match status" value="4"/>
</dbReference>
<feature type="domain" description="HTH OST-type" evidence="7">
    <location>
        <begin position="7"/>
        <end position="80"/>
    </location>
</feature>
<dbReference type="Gene3D" id="2.40.50.90">
    <property type="match status" value="1"/>
</dbReference>
<keyword evidence="8" id="KW-1185">Reference proteome</keyword>
<dbReference type="RefSeq" id="XP_035683464.1">
    <property type="nucleotide sequence ID" value="XM_035827571.1"/>
</dbReference>
<feature type="region of interest" description="Disordered" evidence="5">
    <location>
        <begin position="952"/>
        <end position="976"/>
    </location>
</feature>
<feature type="region of interest" description="Disordered" evidence="5">
    <location>
        <begin position="1030"/>
        <end position="1049"/>
    </location>
</feature>
<feature type="region of interest" description="Disordered" evidence="5">
    <location>
        <begin position="228"/>
        <end position="254"/>
    </location>
</feature>
<dbReference type="KEGG" id="bfo:118420677"/>
<dbReference type="GO" id="GO:0005802">
    <property type="term" value="C:trans-Golgi network"/>
    <property type="evidence" value="ECO:0000318"/>
    <property type="project" value="GO_Central"/>
</dbReference>
<feature type="compositionally biased region" description="Polar residues" evidence="5">
    <location>
        <begin position="1223"/>
        <end position="1233"/>
    </location>
</feature>
<feature type="domain" description="HTH OST-type" evidence="7">
    <location>
        <begin position="346"/>
        <end position="419"/>
    </location>
</feature>
<feature type="region of interest" description="Disordered" evidence="5">
    <location>
        <begin position="93"/>
        <end position="120"/>
    </location>
</feature>
<organism evidence="8 9">
    <name type="scientific">Branchiostoma floridae</name>
    <name type="common">Florida lancelet</name>
    <name type="synonym">Amphioxus</name>
    <dbReference type="NCBI Taxonomy" id="7739"/>
    <lineage>
        <taxon>Eukaryota</taxon>
        <taxon>Metazoa</taxon>
        <taxon>Chordata</taxon>
        <taxon>Cephalochordata</taxon>
        <taxon>Leptocardii</taxon>
        <taxon>Amphioxiformes</taxon>
        <taxon>Branchiostomatidae</taxon>
        <taxon>Branchiostoma</taxon>
    </lineage>
</organism>
<dbReference type="Gene3D" id="2.30.30.140">
    <property type="match status" value="1"/>
</dbReference>
<evidence type="ECO:0000256" key="4">
    <source>
        <dbReference type="ARBA" id="ARBA00022871"/>
    </source>
</evidence>
<dbReference type="InterPro" id="IPR025605">
    <property type="entry name" value="OST-HTH/LOTUS_dom"/>
</dbReference>
<sequence>MSSKAKMVQEVKKDIRSLLISAQRGLTATMLLDDYKQFIGHPLPYRELGYNAPIDFIRDISDVVQLTWQGSMQVLRAVVDEDTQRVANLVARQRESRPRRMYERKAHPRPRPLQPAPTASVPAGVRTQVKQLLASYPSGIPSSAFNTAFGRRFGSQINYTKLGYKSMGELLRALRDIILIRPQAGSTFRIYGRGDSSNRSTTQVVEAGEPHQRPILVERAKSPTQTEYELLKPHRSTEQPKPKPTPKPEPASCGVIDPVLKAEITEVLAERPNGMWAKRLPFEYKKKLGKELPLQENGFYSVIEMISALTDVAVITRPNPNGDWWLCEQKAYRKKEEEKVIAPVASPPSLEMLIVQVLLKHPEGIKSKQFPEVFKTQTGRTLPVQERGYRSTETLLLDMEDYVRMVYKGAGTVMLYAREGALKKLQPQEKPVVKEEVQEQPKPRVKRDDHEGIPIDAVGSGVFYPQLPLPEPTAEEPLYIEVYICNVVDPGNFHVQFRGQQTADALEDLMDRLEKVYCSDEGKRYKMRPDLIAMGQACVAMFPEDENWHRAMITAIPSLDFVTVSYVDYGTIASVPKSALRMLKAEFLHLPIQAVNARLANIQPNSLENQWTSAARDRLLSLTRDKPLVALVTQVDIQGRKLSLCPCDTTTDQDIHINDTLVSEGHAILSPDVDLWSTSADAANTKLTSAGASQSVNQNSDVPVSTNQETGGVAQLQDLQDVVMPGMIGSIYPSLFPTFPDLSHGPFGQSAPLDMSCPSDRREAAGEDQPGPGQEDALFMQQVSQELDMEEPQEEPPKPRHIKQVQLTDEHHISIIKYQDKPYVISGELSAFFWDSDLLRSMITGSGPILELIFWTEAEPVPEFSEPVPNTSQLRQKKVVMPKEVVTSDLCPELFEELQRLKVKGIYDGESVRTHLTIYELQCVPDILLAFEHSSLELADRIEEEIQSFDPEHPYWKGIDLPDDDSQDDDDEEDSDEYEFTLDQLRLTLQTLQIRRQRILHEMVNSPGANSVDELNGVELQMTDVRNRIKHKEQEEKEATEDELASSFRPLGFQASTHDEVIQRCVDQQYQSQTQTKGQADMDTGGHSDKAGKGTQATKELEPDKTEDKTTVNWSSGKEVDTSKKKEESPQKQEGAPPACTVESTERETVTSNKVAEESTTTSEKLQAPVKSIASHPVVAVKPQQGHDSRGQGGGTMVRTPPGPPPSHPPGPPPSHPPAMSPYMQQPSEQLPNVYQQQPVQYTVTATAQYYQQYSPQQHSQQQYTPQQHSQQQYTPQQHSQQQYTPQQYGQQQHSPQQYNQQQYSQQQYNQQQYNQQQYNQQQHTPQQYNQQQYTPHQQYTPQQFPHQYPPQHLFMNQQPPRNEVPLTQGMYIPPDMQVQPYHRMMYQYNNGNIYGMGGQVPLGQGRGQTMYNNFR</sequence>
<dbReference type="PROSITE" id="PS51644">
    <property type="entry name" value="HTH_OST"/>
    <property type="match status" value="4"/>
</dbReference>
<evidence type="ECO:0000256" key="2">
    <source>
        <dbReference type="ARBA" id="ARBA00022490"/>
    </source>
</evidence>
<dbReference type="GO" id="GO:0005768">
    <property type="term" value="C:endosome"/>
    <property type="evidence" value="ECO:0000318"/>
    <property type="project" value="GO_Central"/>
</dbReference>
<gene>
    <name evidence="9" type="primary">LOC118420677</name>
</gene>
<feature type="compositionally biased region" description="Basic and acidic residues" evidence="5">
    <location>
        <begin position="93"/>
        <end position="105"/>
    </location>
</feature>
<dbReference type="GO" id="GO:0007283">
    <property type="term" value="P:spermatogenesis"/>
    <property type="evidence" value="ECO:0007669"/>
    <property type="project" value="UniProtKB-KW"/>
</dbReference>
<dbReference type="CDD" id="cd09972">
    <property type="entry name" value="LOTUS_TDRD_OSKAR"/>
    <property type="match status" value="1"/>
</dbReference>
<evidence type="ECO:0000313" key="9">
    <source>
        <dbReference type="RefSeq" id="XP_035683464.1"/>
    </source>
</evidence>
<feature type="region of interest" description="Disordered" evidence="5">
    <location>
        <begin position="427"/>
        <end position="451"/>
    </location>
</feature>
<dbReference type="InterPro" id="IPR041966">
    <property type="entry name" value="LOTUS-like"/>
</dbReference>
<dbReference type="GeneID" id="118420677"/>
<feature type="compositionally biased region" description="Basic and acidic residues" evidence="5">
    <location>
        <begin position="1099"/>
        <end position="1110"/>
    </location>
</feature>
<accession>A0A9J7MYL6</accession>
<dbReference type="GO" id="GO:0030140">
    <property type="term" value="C:trans-Golgi network transport vesicle"/>
    <property type="evidence" value="ECO:0000318"/>
    <property type="project" value="GO_Central"/>
</dbReference>
<reference evidence="9" key="2">
    <citation type="submission" date="2025-08" db="UniProtKB">
        <authorList>
            <consortium name="RefSeq"/>
        </authorList>
    </citation>
    <scope>IDENTIFICATION</scope>
    <source>
        <strain evidence="9">S238N-H82</strain>
        <tissue evidence="9">Testes</tissue>
    </source>
</reference>
<dbReference type="Pfam" id="PF00567">
    <property type="entry name" value="TUDOR"/>
    <property type="match status" value="1"/>
</dbReference>
<dbReference type="SMART" id="SM00333">
    <property type="entry name" value="TUDOR"/>
    <property type="match status" value="1"/>
</dbReference>
<dbReference type="PANTHER" id="PTHR23211:SF0">
    <property type="entry name" value="TRANS-GOLGI NETWORK INTEGRAL MEMBRANE PROTEIN 2"/>
    <property type="match status" value="1"/>
</dbReference>
<feature type="compositionally biased region" description="Acidic residues" evidence="5">
    <location>
        <begin position="961"/>
        <end position="976"/>
    </location>
</feature>
<keyword evidence="3" id="KW-0677">Repeat</keyword>
<dbReference type="CDD" id="cd08824">
    <property type="entry name" value="LOTUS"/>
    <property type="match status" value="1"/>
</dbReference>
<keyword evidence="4" id="KW-0221">Differentiation</keyword>
<comment type="subcellular location">
    <subcellularLocation>
        <location evidence="1">Cytoplasm</location>
    </subcellularLocation>
</comment>
<evidence type="ECO:0000256" key="3">
    <source>
        <dbReference type="ARBA" id="ARBA00022737"/>
    </source>
</evidence>
<feature type="domain" description="HTH OST-type" evidence="7">
    <location>
        <begin position="256"/>
        <end position="330"/>
    </location>
</feature>
<dbReference type="GO" id="GO:0030154">
    <property type="term" value="P:cell differentiation"/>
    <property type="evidence" value="ECO:0007669"/>
    <property type="project" value="UniProtKB-ARBA"/>
</dbReference>
<proteinExistence type="predicted"/>
<feature type="compositionally biased region" description="Basic and acidic residues" evidence="5">
    <location>
        <begin position="431"/>
        <end position="451"/>
    </location>
</feature>
<dbReference type="OrthoDB" id="10071780at2759"/>
<dbReference type="Proteomes" id="UP000001554">
    <property type="component" value="Chromosome 8"/>
</dbReference>
<evidence type="ECO:0000256" key="5">
    <source>
        <dbReference type="SAM" id="MobiDB-lite"/>
    </source>
</evidence>
<protein>
    <submittedName>
        <fullName evidence="9">Tudor domain-containing protein 5-like</fullName>
    </submittedName>
</protein>
<feature type="region of interest" description="Disordered" evidence="5">
    <location>
        <begin position="747"/>
        <end position="775"/>
    </location>
</feature>
<dbReference type="OMA" id="FWEEDIL"/>
<dbReference type="Gene3D" id="3.30.420.610">
    <property type="entry name" value="LOTUS domain-like"/>
    <property type="match status" value="4"/>
</dbReference>